<feature type="domain" description="DUF4817" evidence="1">
    <location>
        <begin position="1"/>
        <end position="48"/>
    </location>
</feature>
<proteinExistence type="predicted"/>
<dbReference type="Pfam" id="PF16087">
    <property type="entry name" value="DUF4817"/>
    <property type="match status" value="1"/>
</dbReference>
<gene>
    <name evidence="2" type="ORF">AVEN_209003_1</name>
</gene>
<comment type="caution">
    <text evidence="2">The sequence shown here is derived from an EMBL/GenBank/DDBJ whole genome shotgun (WGS) entry which is preliminary data.</text>
</comment>
<protein>
    <recommendedName>
        <fullName evidence="1">DUF4817 domain-containing protein</fullName>
    </recommendedName>
</protein>
<evidence type="ECO:0000313" key="2">
    <source>
        <dbReference type="EMBL" id="GBO05730.1"/>
    </source>
</evidence>
<sequence length="108" mass="12315">MLLIYHECGRRTKSAARLYRERFPEGGHPARQTILKVVKRLRETGCVTSRPRVRKPRNVGRKVKPEDVLAYALAHPQSSTKMISENCGLSKSLVLMTGSLDQYFTRES</sequence>
<evidence type="ECO:0000259" key="1">
    <source>
        <dbReference type="Pfam" id="PF16087"/>
    </source>
</evidence>
<dbReference type="InterPro" id="IPR032135">
    <property type="entry name" value="DUF4817"/>
</dbReference>
<dbReference type="AlphaFoldDB" id="A0A4Y2U239"/>
<dbReference type="OrthoDB" id="6719073at2759"/>
<organism evidence="2 3">
    <name type="scientific">Araneus ventricosus</name>
    <name type="common">Orbweaver spider</name>
    <name type="synonym">Epeira ventricosa</name>
    <dbReference type="NCBI Taxonomy" id="182803"/>
    <lineage>
        <taxon>Eukaryota</taxon>
        <taxon>Metazoa</taxon>
        <taxon>Ecdysozoa</taxon>
        <taxon>Arthropoda</taxon>
        <taxon>Chelicerata</taxon>
        <taxon>Arachnida</taxon>
        <taxon>Araneae</taxon>
        <taxon>Araneomorphae</taxon>
        <taxon>Entelegynae</taxon>
        <taxon>Araneoidea</taxon>
        <taxon>Araneidae</taxon>
        <taxon>Araneus</taxon>
    </lineage>
</organism>
<accession>A0A4Y2U239</accession>
<dbReference type="Proteomes" id="UP000499080">
    <property type="component" value="Unassembled WGS sequence"/>
</dbReference>
<keyword evidence="3" id="KW-1185">Reference proteome</keyword>
<dbReference type="EMBL" id="BGPR01032256">
    <property type="protein sequence ID" value="GBO05730.1"/>
    <property type="molecule type" value="Genomic_DNA"/>
</dbReference>
<reference evidence="2 3" key="1">
    <citation type="journal article" date="2019" name="Sci. Rep.">
        <title>Orb-weaving spider Araneus ventricosus genome elucidates the spidroin gene catalogue.</title>
        <authorList>
            <person name="Kono N."/>
            <person name="Nakamura H."/>
            <person name="Ohtoshi R."/>
            <person name="Moran D.A.P."/>
            <person name="Shinohara A."/>
            <person name="Yoshida Y."/>
            <person name="Fujiwara M."/>
            <person name="Mori M."/>
            <person name="Tomita M."/>
            <person name="Arakawa K."/>
        </authorList>
    </citation>
    <scope>NUCLEOTIDE SEQUENCE [LARGE SCALE GENOMIC DNA]</scope>
</reference>
<evidence type="ECO:0000313" key="3">
    <source>
        <dbReference type="Proteomes" id="UP000499080"/>
    </source>
</evidence>
<name>A0A4Y2U239_ARAVE</name>